<protein>
    <recommendedName>
        <fullName evidence="4">Secreted protein</fullName>
    </recommendedName>
</protein>
<accession>A0ABP8TFF0</accession>
<comment type="caution">
    <text evidence="2">The sequence shown here is derived from an EMBL/GenBank/DDBJ whole genome shotgun (WGS) entry which is preliminary data.</text>
</comment>
<dbReference type="RefSeq" id="WP_345349330.1">
    <property type="nucleotide sequence ID" value="NZ_BAABHJ010000002.1"/>
</dbReference>
<feature type="region of interest" description="Disordered" evidence="1">
    <location>
        <begin position="45"/>
        <end position="72"/>
    </location>
</feature>
<dbReference type="EMBL" id="BAABHJ010000002">
    <property type="protein sequence ID" value="GAA4603452.1"/>
    <property type="molecule type" value="Genomic_DNA"/>
</dbReference>
<evidence type="ECO:0000256" key="1">
    <source>
        <dbReference type="SAM" id="MobiDB-lite"/>
    </source>
</evidence>
<evidence type="ECO:0008006" key="4">
    <source>
        <dbReference type="Google" id="ProtNLM"/>
    </source>
</evidence>
<keyword evidence="3" id="KW-1185">Reference proteome</keyword>
<reference evidence="3" key="1">
    <citation type="journal article" date="2019" name="Int. J. Syst. Evol. Microbiol.">
        <title>The Global Catalogue of Microorganisms (GCM) 10K type strain sequencing project: providing services to taxonomists for standard genome sequencing and annotation.</title>
        <authorList>
            <consortium name="The Broad Institute Genomics Platform"/>
            <consortium name="The Broad Institute Genome Sequencing Center for Infectious Disease"/>
            <person name="Wu L."/>
            <person name="Ma J."/>
        </authorList>
    </citation>
    <scope>NUCLEOTIDE SEQUENCE [LARGE SCALE GENOMIC DNA]</scope>
    <source>
        <strain evidence="3">JCM 17938</strain>
    </source>
</reference>
<sequence>MAVRSDTKQPLTAPPSPLVLCFAALLVALFAVSFAVGRLVGPVAPGMHRTAPGTAPADERDMGGMTMPGGHR</sequence>
<evidence type="ECO:0000313" key="2">
    <source>
        <dbReference type="EMBL" id="GAA4603452.1"/>
    </source>
</evidence>
<proteinExistence type="predicted"/>
<name>A0ABP8TFF0_9ACTN</name>
<dbReference type="Proteomes" id="UP001500212">
    <property type="component" value="Unassembled WGS sequence"/>
</dbReference>
<organism evidence="2 3">
    <name type="scientific">Actinoallomurus liliacearum</name>
    <dbReference type="NCBI Taxonomy" id="1080073"/>
    <lineage>
        <taxon>Bacteria</taxon>
        <taxon>Bacillati</taxon>
        <taxon>Actinomycetota</taxon>
        <taxon>Actinomycetes</taxon>
        <taxon>Streptosporangiales</taxon>
        <taxon>Thermomonosporaceae</taxon>
        <taxon>Actinoallomurus</taxon>
    </lineage>
</organism>
<gene>
    <name evidence="2" type="ORF">GCM10023195_11440</name>
</gene>
<evidence type="ECO:0000313" key="3">
    <source>
        <dbReference type="Proteomes" id="UP001500212"/>
    </source>
</evidence>